<proteinExistence type="predicted"/>
<evidence type="ECO:0000313" key="1">
    <source>
        <dbReference type="EMBL" id="JAD50715.1"/>
    </source>
</evidence>
<reference evidence="1" key="2">
    <citation type="journal article" date="2015" name="Data Brief">
        <title>Shoot transcriptome of the giant reed, Arundo donax.</title>
        <authorList>
            <person name="Barrero R.A."/>
            <person name="Guerrero F.D."/>
            <person name="Moolhuijzen P."/>
            <person name="Goolsby J.A."/>
            <person name="Tidwell J."/>
            <person name="Bellgard S.E."/>
            <person name="Bellgard M.I."/>
        </authorList>
    </citation>
    <scope>NUCLEOTIDE SEQUENCE</scope>
    <source>
        <tissue evidence="1">Shoot tissue taken approximately 20 cm above the soil surface</tissue>
    </source>
</reference>
<sequence>MLNKKLNFKRKDLLYNQLSGL</sequence>
<organism evidence="1">
    <name type="scientific">Arundo donax</name>
    <name type="common">Giant reed</name>
    <name type="synonym">Donax arundinaceus</name>
    <dbReference type="NCBI Taxonomy" id="35708"/>
    <lineage>
        <taxon>Eukaryota</taxon>
        <taxon>Viridiplantae</taxon>
        <taxon>Streptophyta</taxon>
        <taxon>Embryophyta</taxon>
        <taxon>Tracheophyta</taxon>
        <taxon>Spermatophyta</taxon>
        <taxon>Magnoliopsida</taxon>
        <taxon>Liliopsida</taxon>
        <taxon>Poales</taxon>
        <taxon>Poaceae</taxon>
        <taxon>PACMAD clade</taxon>
        <taxon>Arundinoideae</taxon>
        <taxon>Arundineae</taxon>
        <taxon>Arundo</taxon>
    </lineage>
</organism>
<reference evidence="1" key="1">
    <citation type="submission" date="2014-09" db="EMBL/GenBank/DDBJ databases">
        <authorList>
            <person name="Magalhaes I.L.F."/>
            <person name="Oliveira U."/>
            <person name="Santos F.R."/>
            <person name="Vidigal T.H.D.A."/>
            <person name="Brescovit A.D."/>
            <person name="Santos A.J."/>
        </authorList>
    </citation>
    <scope>NUCLEOTIDE SEQUENCE</scope>
    <source>
        <tissue evidence="1">Shoot tissue taken approximately 20 cm above the soil surface</tissue>
    </source>
</reference>
<accession>A0A0A9AP68</accession>
<protein>
    <submittedName>
        <fullName evidence="1">Uncharacterized protein</fullName>
    </submittedName>
</protein>
<dbReference type="EMBL" id="GBRH01247180">
    <property type="protein sequence ID" value="JAD50715.1"/>
    <property type="molecule type" value="Transcribed_RNA"/>
</dbReference>
<name>A0A0A9AP68_ARUDO</name>
<dbReference type="AlphaFoldDB" id="A0A0A9AP68"/>